<evidence type="ECO:0000256" key="1">
    <source>
        <dbReference type="SAM" id="MobiDB-lite"/>
    </source>
</evidence>
<feature type="compositionally biased region" description="Polar residues" evidence="1">
    <location>
        <begin position="42"/>
        <end position="51"/>
    </location>
</feature>
<keyword evidence="3" id="KW-1185">Reference proteome</keyword>
<evidence type="ECO:0000313" key="2">
    <source>
        <dbReference type="EMBL" id="KZP14947.1"/>
    </source>
</evidence>
<name>A0A166DPV8_9AGAM</name>
<organism evidence="2 3">
    <name type="scientific">Athelia psychrophila</name>
    <dbReference type="NCBI Taxonomy" id="1759441"/>
    <lineage>
        <taxon>Eukaryota</taxon>
        <taxon>Fungi</taxon>
        <taxon>Dikarya</taxon>
        <taxon>Basidiomycota</taxon>
        <taxon>Agaricomycotina</taxon>
        <taxon>Agaricomycetes</taxon>
        <taxon>Agaricomycetidae</taxon>
        <taxon>Atheliales</taxon>
        <taxon>Atheliaceae</taxon>
        <taxon>Athelia</taxon>
    </lineage>
</organism>
<sequence length="152" mass="16967">MQHTDHYDSVPVKYNFTQASRFSNDNHEQSNHLAQPVPPTSPNLENGTQPRSPRPPARQVFAGHDVNEEWIFDSYGNGPGDEGLDGFLFTSGVEIQRPDRSRAKYVLEEAECPTSAPITTTTTTTATPSPPSLLKRLVRRFQSIKIQSRSQS</sequence>
<feature type="region of interest" description="Disordered" evidence="1">
    <location>
        <begin position="18"/>
        <end position="59"/>
    </location>
</feature>
<proteinExistence type="predicted"/>
<dbReference type="EMBL" id="KV417610">
    <property type="protein sequence ID" value="KZP14947.1"/>
    <property type="molecule type" value="Genomic_DNA"/>
</dbReference>
<feature type="compositionally biased region" description="Low complexity" evidence="1">
    <location>
        <begin position="115"/>
        <end position="127"/>
    </location>
</feature>
<accession>A0A166DPV8</accession>
<dbReference type="Proteomes" id="UP000076532">
    <property type="component" value="Unassembled WGS sequence"/>
</dbReference>
<dbReference type="AlphaFoldDB" id="A0A166DPV8"/>
<reference evidence="2 3" key="1">
    <citation type="journal article" date="2016" name="Mol. Biol. Evol.">
        <title>Comparative Genomics of Early-Diverging Mushroom-Forming Fungi Provides Insights into the Origins of Lignocellulose Decay Capabilities.</title>
        <authorList>
            <person name="Nagy L.G."/>
            <person name="Riley R."/>
            <person name="Tritt A."/>
            <person name="Adam C."/>
            <person name="Daum C."/>
            <person name="Floudas D."/>
            <person name="Sun H."/>
            <person name="Yadav J.S."/>
            <person name="Pangilinan J."/>
            <person name="Larsson K.H."/>
            <person name="Matsuura K."/>
            <person name="Barry K."/>
            <person name="Labutti K."/>
            <person name="Kuo R."/>
            <person name="Ohm R.A."/>
            <person name="Bhattacharya S.S."/>
            <person name="Shirouzu T."/>
            <person name="Yoshinaga Y."/>
            <person name="Martin F.M."/>
            <person name="Grigoriev I.V."/>
            <person name="Hibbett D.S."/>
        </authorList>
    </citation>
    <scope>NUCLEOTIDE SEQUENCE [LARGE SCALE GENOMIC DNA]</scope>
    <source>
        <strain evidence="2 3">CBS 109695</strain>
    </source>
</reference>
<gene>
    <name evidence="2" type="ORF">FIBSPDRAFT_959237</name>
</gene>
<evidence type="ECO:0000313" key="3">
    <source>
        <dbReference type="Proteomes" id="UP000076532"/>
    </source>
</evidence>
<protein>
    <submittedName>
        <fullName evidence="2">Uncharacterized protein</fullName>
    </submittedName>
</protein>
<feature type="region of interest" description="Disordered" evidence="1">
    <location>
        <begin position="115"/>
        <end position="134"/>
    </location>
</feature>